<protein>
    <submittedName>
        <fullName evidence="3">ParA family protein</fullName>
    </submittedName>
</protein>
<dbReference type="InterPro" id="IPR050678">
    <property type="entry name" value="DNA_Partitioning_ATPase"/>
</dbReference>
<dbReference type="PANTHER" id="PTHR13696">
    <property type="entry name" value="P-LOOP CONTAINING NUCLEOSIDE TRIPHOSPHATE HYDROLASE"/>
    <property type="match status" value="1"/>
</dbReference>
<dbReference type="Gene3D" id="3.40.50.300">
    <property type="entry name" value="P-loop containing nucleotide triphosphate hydrolases"/>
    <property type="match status" value="1"/>
</dbReference>
<evidence type="ECO:0000313" key="2">
    <source>
        <dbReference type="EMBL" id="GAA0473745.1"/>
    </source>
</evidence>
<dbReference type="PANTHER" id="PTHR13696:SF99">
    <property type="entry name" value="COBYRINIC ACID AC-DIAMIDE SYNTHASE"/>
    <property type="match status" value="1"/>
</dbReference>
<keyword evidence="3" id="KW-0614">Plasmid</keyword>
<dbReference type="Pfam" id="PF13614">
    <property type="entry name" value="AAA_31"/>
    <property type="match status" value="1"/>
</dbReference>
<dbReference type="Proteomes" id="UP000830542">
    <property type="component" value="Plasmid unnamed5"/>
</dbReference>
<dbReference type="InterPro" id="IPR027417">
    <property type="entry name" value="P-loop_NTPase"/>
</dbReference>
<feature type="domain" description="AAA" evidence="1">
    <location>
        <begin position="11"/>
        <end position="191"/>
    </location>
</feature>
<reference evidence="3" key="2">
    <citation type="submission" date="2022-04" db="EMBL/GenBank/DDBJ databases">
        <title>Sequencing and genomic assembly of Halococcus dombrowskii.</title>
        <authorList>
            <person name="Lim S.W."/>
            <person name="MacLea K.S."/>
        </authorList>
    </citation>
    <scope>NUCLEOTIDE SEQUENCE</scope>
    <source>
        <strain evidence="3">H4</strain>
        <plasmid evidence="3">unnamed5</plasmid>
    </source>
</reference>
<organism evidence="2 5">
    <name type="scientific">Halococcus dombrowskii</name>
    <dbReference type="NCBI Taxonomy" id="179637"/>
    <lineage>
        <taxon>Archaea</taxon>
        <taxon>Methanobacteriati</taxon>
        <taxon>Methanobacteriota</taxon>
        <taxon>Stenosarchaea group</taxon>
        <taxon>Halobacteria</taxon>
        <taxon>Halobacteriales</taxon>
        <taxon>Halococcaceae</taxon>
        <taxon>Halococcus</taxon>
    </lineage>
</organism>
<dbReference type="RefSeq" id="WP_244707304.1">
    <property type="nucleotide sequence ID" value="NZ_BAAADN010000064.1"/>
</dbReference>
<dbReference type="EMBL" id="BAAADN010000064">
    <property type="protein sequence ID" value="GAA0473745.1"/>
    <property type="molecule type" value="Genomic_DNA"/>
</dbReference>
<reference evidence="2" key="1">
    <citation type="journal article" date="2014" name="Int. J. Syst. Evol. Microbiol.">
        <title>Complete genome sequence of Corynebacterium casei LMG S-19264T (=DSM 44701T), isolated from a smear-ripened cheese.</title>
        <authorList>
            <consortium name="US DOE Joint Genome Institute (JGI-PGF)"/>
            <person name="Walter F."/>
            <person name="Albersmeier A."/>
            <person name="Kalinowski J."/>
            <person name="Ruckert C."/>
        </authorList>
    </citation>
    <scope>NUCLEOTIDE SEQUENCE</scope>
    <source>
        <strain evidence="2">JCM 12289</strain>
    </source>
</reference>
<keyword evidence="4" id="KW-1185">Reference proteome</keyword>
<dbReference type="SUPFAM" id="SSF52540">
    <property type="entry name" value="P-loop containing nucleoside triphosphate hydrolases"/>
    <property type="match status" value="1"/>
</dbReference>
<gene>
    <name evidence="2" type="ORF">GCM10008985_33110</name>
    <name evidence="3" type="ORF">MUK72_19905</name>
</gene>
<sequence length="289" mass="32037">MADTLRAATYLDKGGTGKTTCTAHIGVALHELGEEVLLLDLAGKQGDLAKVFGRYQDVQEDIAAEDDYPNIATTMQDRWPEIADMLGPEKAVNQLVYETAEGPDLIPAHPDLDSLNADLGNVDDVGERYTRLRGFLNDYIEPLDYSVVLLDLPGKGDNVAYNGLWATQRVWAPVKMGPFELDQAKQLRDELVMISDPDSYSEPMDLVMLLPNLYDRRTNLDENRLADFRAEFNGLIADNWIVKSQGIENATDVGQTLFAVPEDELSATARDAKNSFLTVADELRSQLQT</sequence>
<dbReference type="EMBL" id="CP095010">
    <property type="protein sequence ID" value="UOO97602.1"/>
    <property type="molecule type" value="Genomic_DNA"/>
</dbReference>
<geneLocation type="plasmid" evidence="3 4">
    <name>unnamed5</name>
</geneLocation>
<dbReference type="KEGG" id="hdo:MUK72_19905"/>
<accession>A0AAV3SLU5</accession>
<evidence type="ECO:0000313" key="3">
    <source>
        <dbReference type="EMBL" id="UOO97602.1"/>
    </source>
</evidence>
<name>A0AAV3SLU5_HALDO</name>
<dbReference type="GeneID" id="71764163"/>
<dbReference type="Proteomes" id="UP001500962">
    <property type="component" value="Unassembled WGS sequence"/>
</dbReference>
<evidence type="ECO:0000313" key="5">
    <source>
        <dbReference type="Proteomes" id="UP001500962"/>
    </source>
</evidence>
<evidence type="ECO:0000259" key="1">
    <source>
        <dbReference type="Pfam" id="PF13614"/>
    </source>
</evidence>
<dbReference type="AlphaFoldDB" id="A0AAV3SLU5"/>
<dbReference type="InterPro" id="IPR025669">
    <property type="entry name" value="AAA_dom"/>
</dbReference>
<evidence type="ECO:0000313" key="4">
    <source>
        <dbReference type="Proteomes" id="UP000830542"/>
    </source>
</evidence>
<reference evidence="2" key="3">
    <citation type="submission" date="2023-12" db="EMBL/GenBank/DDBJ databases">
        <authorList>
            <person name="Sun Q."/>
            <person name="Inoue M."/>
        </authorList>
    </citation>
    <scope>NUCLEOTIDE SEQUENCE</scope>
    <source>
        <strain evidence="2">JCM 12289</strain>
    </source>
</reference>
<proteinExistence type="predicted"/>